<reference evidence="4 5" key="1">
    <citation type="journal article" date="2009" name="Stand. Genomic Sci.">
        <title>Complete genome sequence of Acidimicrobium ferrooxidans type strain (ICP).</title>
        <authorList>
            <person name="Clum A."/>
            <person name="Nolan M."/>
            <person name="Lang E."/>
            <person name="Glavina Del Rio T."/>
            <person name="Tice H."/>
            <person name="Copeland A."/>
            <person name="Cheng J.F."/>
            <person name="Lucas S."/>
            <person name="Chen F."/>
            <person name="Bruce D."/>
            <person name="Goodwin L."/>
            <person name="Pitluck S."/>
            <person name="Ivanova N."/>
            <person name="Mavrommatis K."/>
            <person name="Mikhailova N."/>
            <person name="Pati A."/>
            <person name="Chen A."/>
            <person name="Palaniappan K."/>
            <person name="Goker M."/>
            <person name="Spring S."/>
            <person name="Land M."/>
            <person name="Hauser L."/>
            <person name="Chang Y.J."/>
            <person name="Jeffries C.C."/>
            <person name="Chain P."/>
            <person name="Bristow J."/>
            <person name="Eisen J.A."/>
            <person name="Markowitz V."/>
            <person name="Hugenholtz P."/>
            <person name="Kyrpides N.C."/>
            <person name="Klenk H.P."/>
            <person name="Lapidus A."/>
        </authorList>
    </citation>
    <scope>NUCLEOTIDE SEQUENCE [LARGE SCALE GENOMIC DNA]</scope>
    <source>
        <strain evidence="5">DSM 10331 / JCM 15462 / NBRC 103882 / ICP</strain>
    </source>
</reference>
<dbReference type="InterPro" id="IPR036291">
    <property type="entry name" value="NAD(P)-bd_dom_sf"/>
</dbReference>
<dbReference type="Pfam" id="PF21077">
    <property type="entry name" value="GDH_ACT3"/>
    <property type="match status" value="1"/>
</dbReference>
<evidence type="ECO:0000313" key="5">
    <source>
        <dbReference type="Proteomes" id="UP000000771"/>
    </source>
</evidence>
<dbReference type="KEGG" id="afo:Afer_0272"/>
<dbReference type="EMBL" id="CP001631">
    <property type="protein sequence ID" value="ACU53241.1"/>
    <property type="molecule type" value="Genomic_DNA"/>
</dbReference>
<dbReference type="Pfam" id="PF21078">
    <property type="entry name" value="GDH_HM3"/>
    <property type="match status" value="1"/>
</dbReference>
<proteinExistence type="predicted"/>
<dbReference type="InterPro" id="IPR048381">
    <property type="entry name" value="GDH_C"/>
</dbReference>
<dbReference type="PANTHER" id="PTHR43403:SF1">
    <property type="entry name" value="NAD-SPECIFIC GLUTAMATE DEHYDROGENASE"/>
    <property type="match status" value="1"/>
</dbReference>
<dbReference type="SUPFAM" id="SSF51735">
    <property type="entry name" value="NAD(P)-binding Rossmann-fold domains"/>
    <property type="match status" value="1"/>
</dbReference>
<name>C7M2J7_ACIFD</name>
<dbReference type="Pfam" id="PF21074">
    <property type="entry name" value="GDH_C"/>
    <property type="match status" value="1"/>
</dbReference>
<sequence>MLEAGTGRPETASLLSSVRRHSGAVPSHAGALEHFVASLARHLDDEETSALTTERIGVAVAALFDALTNAKGSDRCIVEIAQDNEVLRVHCGQDGATDLERVIAEPARPLTSIVVVSWDVPWLVDTFIAAVRQIVDNASTFHPILEEGELTDANAEFVEGSHLVSFFAATTPTRLSRIETEHLARTLATQATQLLRLEHDREAMGDELATLAEATEGLDGGETPGTSAIAHFLPIAELRVSAEGEQRRGIDVAVPTLAVSAGQWRLEPTAIPAPILDHSPLRTLSIGTSSGAVHFVGTFRPSLVSGIGVGAPEIASRLERVRQLLALLPSSHSWRVLRDFVGSLPADLAIGVDDATFDELCRAGLLAEELGLPRALVIPVEAGARLVVVVPAARVDYGVEDRLEAVLVERGLVATAQLTQNLSERRLVLDYLLDRVPEDPSQLEAAIAAATTPFRLRLEAAVNALSTPDADPETSSLATALAEGMEESYAIDTTEREAALDVLALGRARRSPVRLAVRRPATGEVERLRLVAVGQRPALSDIVPVLEGFGARVREEVPYTGRVAGEDVWIIELRLGWPAGVADGLGDDAAAHRLERAIEAVIAGQAEADDLNTLVTTAALDLDDIDLTRALCAYLRFGTLGVTEASARRTLTRTPLAARDLVRLVHARFDPDASELDRPRDVEAITTQLATDIEAAATLEDEKVLRALAEIVMAMTRTNIFQPEREAIAFKLDPRQLTYLPSPRPRFEIYLRSRTTEAVHLRGGRIARGGIRFSDRPDDFRTEILGLMKAQTVKNAVIVPMGSKGGFVVRDLAPGERNPHKVERSYRTFMRTLLSLTDNLVDGTIVHPPRTVVTDGNDHYLVVAADKGTATFSDIANEIALEMGFWLGDAFASGGSNGFDHKEMGITAKGAWISVRHHLDELERDPDGPITVIGIGDMSGDVFGNGMLRSHGIRLVGAFDHRHIFLDPDPDPERSFAARASLFARGAGTSWADYPADAISAGGGVFSRSAKHVDLSPEAAVLLDLAPGAHEPDEVIHAMLMAPVDLLFNGGIGTYVRATTERDADVGDRANDRIRVTGSELRARIVAEGGNLGLTQAGRIEYCMHGGRANTDSIDNSAGVDTSDHEVNIKIALEELRRQGHLTTEERNQLLAQLTGEVEAQVLADNVYQNWVLSLEEHEAGRRAEEHGALLERLVREAELDVAVETLPDPAAVRGGSLGRPLTRSELAIEISYAKIHLTQLLESSSLLDHPITDELFLNYFPIEVRRLVSDAGVAHPLRRELVATALANLLVNHLGILGVARIAQLGRTSYLRAAEFATIAIFATGAEDVARRLLWRRDGSFAGRLGAYGRIRDTLVDAALDLRLLVEDPLELADPTTLAERAALVNELTADERLRTEAAALEAEGHDAHVAGLAAWRGATLALAAIIAGRVGADDAARLLDQTWARSLRERARALVPANLVEAAALQEITDRIARLALAEIIDGAPRPSDDALGELERALGARDVLLALLVATTIAP</sequence>
<feature type="domain" description="NAD-specific glutamate dehydrogenase C-terminal" evidence="2">
    <location>
        <begin position="1219"/>
        <end position="1315"/>
    </location>
</feature>
<feature type="domain" description="NAD-glutamate dehydrogenase catalytic" evidence="1">
    <location>
        <begin position="689"/>
        <end position="1175"/>
    </location>
</feature>
<dbReference type="InterPro" id="IPR028971">
    <property type="entry name" value="NAD-GDH_cat"/>
</dbReference>
<evidence type="ECO:0000313" key="4">
    <source>
        <dbReference type="EMBL" id="ACU53241.1"/>
    </source>
</evidence>
<dbReference type="RefSeq" id="WP_015797746.1">
    <property type="nucleotide sequence ID" value="NC_013124.1"/>
</dbReference>
<evidence type="ECO:0000259" key="3">
    <source>
        <dbReference type="Pfam" id="PF21077"/>
    </source>
</evidence>
<dbReference type="InterPro" id="IPR049056">
    <property type="entry name" value="NAD_Glu_DH_HM3"/>
</dbReference>
<dbReference type="eggNOG" id="COG2902">
    <property type="taxonomic scope" value="Bacteria"/>
</dbReference>
<dbReference type="STRING" id="525909.Afer_0272"/>
<dbReference type="Gene3D" id="3.40.50.10860">
    <property type="entry name" value="Leucine Dehydrogenase, chain A, domain 1"/>
    <property type="match status" value="1"/>
</dbReference>
<dbReference type="HOGENOM" id="CLU_003404_1_1_11"/>
<dbReference type="InterPro" id="IPR049064">
    <property type="entry name" value="NAD_Glu_DH_ACT3"/>
</dbReference>
<dbReference type="InterPro" id="IPR007780">
    <property type="entry name" value="NAD_Glu_DH_bac"/>
</dbReference>
<dbReference type="PANTHER" id="PTHR43403">
    <property type="entry name" value="NAD-SPECIFIC GLUTAMATE DEHYDROGENASE"/>
    <property type="match status" value="1"/>
</dbReference>
<evidence type="ECO:0000259" key="2">
    <source>
        <dbReference type="Pfam" id="PF21074"/>
    </source>
</evidence>
<dbReference type="Pfam" id="PF05088">
    <property type="entry name" value="Bac_GDH_CD"/>
    <property type="match status" value="1"/>
</dbReference>
<dbReference type="GO" id="GO:0004069">
    <property type="term" value="F:L-aspartate:2-oxoglutarate aminotransferase activity"/>
    <property type="evidence" value="ECO:0007669"/>
    <property type="project" value="InterPro"/>
</dbReference>
<dbReference type="Proteomes" id="UP000000771">
    <property type="component" value="Chromosome"/>
</dbReference>
<keyword evidence="5" id="KW-1185">Reference proteome</keyword>
<feature type="domain" description="NAD-glutamate dehydrogenase ACT3" evidence="3">
    <location>
        <begin position="525"/>
        <end position="580"/>
    </location>
</feature>
<accession>C7M2J7</accession>
<evidence type="ECO:0000259" key="1">
    <source>
        <dbReference type="Pfam" id="PF05088"/>
    </source>
</evidence>
<dbReference type="SUPFAM" id="SSF53223">
    <property type="entry name" value="Aminoacid dehydrogenase-like, N-terminal domain"/>
    <property type="match status" value="1"/>
</dbReference>
<dbReference type="GO" id="GO:0004352">
    <property type="term" value="F:glutamate dehydrogenase (NAD+) activity"/>
    <property type="evidence" value="ECO:0007669"/>
    <property type="project" value="InterPro"/>
</dbReference>
<organism evidence="4 5">
    <name type="scientific">Acidimicrobium ferrooxidans (strain DSM 10331 / JCM 15462 / NBRC 103882 / ICP)</name>
    <dbReference type="NCBI Taxonomy" id="525909"/>
    <lineage>
        <taxon>Bacteria</taxon>
        <taxon>Bacillati</taxon>
        <taxon>Actinomycetota</taxon>
        <taxon>Acidimicrobiia</taxon>
        <taxon>Acidimicrobiales</taxon>
        <taxon>Acidimicrobiaceae</taxon>
        <taxon>Acidimicrobium</taxon>
    </lineage>
</organism>
<protein>
    <submittedName>
        <fullName evidence="4">NAD-glutamate dehydrogenase</fullName>
    </submittedName>
</protein>
<dbReference type="GO" id="GO:0006538">
    <property type="term" value="P:L-glutamate catabolic process"/>
    <property type="evidence" value="ECO:0007669"/>
    <property type="project" value="InterPro"/>
</dbReference>
<gene>
    <name evidence="4" type="ordered locus">Afer_0272</name>
</gene>
<dbReference type="InterPro" id="IPR046346">
    <property type="entry name" value="Aminoacid_DH-like_N_sf"/>
</dbReference>
<dbReference type="OrthoDB" id="9758052at2"/>